<dbReference type="PANTHER" id="PTHR34415:SF1">
    <property type="entry name" value="INTEGRASE CATALYTIC DOMAIN-CONTAINING PROTEIN"/>
    <property type="match status" value="1"/>
</dbReference>
<protein>
    <submittedName>
        <fullName evidence="1">Uncharacterized protein</fullName>
    </submittedName>
</protein>
<name>A0ABV0SR89_9TELE</name>
<evidence type="ECO:0000313" key="1">
    <source>
        <dbReference type="EMBL" id="MEQ2223112.1"/>
    </source>
</evidence>
<accession>A0ABV0SR89</accession>
<sequence>MKSAKELRERAICISSFKALWTQLLTHIRSCRPRMDLCWQCQQNNDQLVRSANLPEKRKTAAIKKQRDHLRLVQNVCLQKDL</sequence>
<reference evidence="1 2" key="1">
    <citation type="submission" date="2021-06" db="EMBL/GenBank/DDBJ databases">
        <authorList>
            <person name="Palmer J.M."/>
        </authorList>
    </citation>
    <scope>NUCLEOTIDE SEQUENCE [LARGE SCALE GENOMIC DNA]</scope>
    <source>
        <strain evidence="2">if_2019</strain>
        <tissue evidence="1">Muscle</tissue>
    </source>
</reference>
<dbReference type="PANTHER" id="PTHR34415">
    <property type="entry name" value="INTEGRASE CATALYTIC DOMAIN-CONTAINING PROTEIN"/>
    <property type="match status" value="1"/>
</dbReference>
<comment type="caution">
    <text evidence="1">The sequence shown here is derived from an EMBL/GenBank/DDBJ whole genome shotgun (WGS) entry which is preliminary data.</text>
</comment>
<evidence type="ECO:0000313" key="2">
    <source>
        <dbReference type="Proteomes" id="UP001482620"/>
    </source>
</evidence>
<keyword evidence="2" id="KW-1185">Reference proteome</keyword>
<dbReference type="EMBL" id="JAHRIQ010005702">
    <property type="protein sequence ID" value="MEQ2223112.1"/>
    <property type="molecule type" value="Genomic_DNA"/>
</dbReference>
<proteinExistence type="predicted"/>
<organism evidence="1 2">
    <name type="scientific">Ilyodon furcidens</name>
    <name type="common">goldbreast splitfin</name>
    <dbReference type="NCBI Taxonomy" id="33524"/>
    <lineage>
        <taxon>Eukaryota</taxon>
        <taxon>Metazoa</taxon>
        <taxon>Chordata</taxon>
        <taxon>Craniata</taxon>
        <taxon>Vertebrata</taxon>
        <taxon>Euteleostomi</taxon>
        <taxon>Actinopterygii</taxon>
        <taxon>Neopterygii</taxon>
        <taxon>Teleostei</taxon>
        <taxon>Neoteleostei</taxon>
        <taxon>Acanthomorphata</taxon>
        <taxon>Ovalentaria</taxon>
        <taxon>Atherinomorphae</taxon>
        <taxon>Cyprinodontiformes</taxon>
        <taxon>Goodeidae</taxon>
        <taxon>Ilyodon</taxon>
    </lineage>
</organism>
<gene>
    <name evidence="1" type="ORF">ILYODFUR_033460</name>
</gene>
<dbReference type="Proteomes" id="UP001482620">
    <property type="component" value="Unassembled WGS sequence"/>
</dbReference>